<keyword evidence="5" id="KW-1185">Reference proteome</keyword>
<proteinExistence type="inferred from homology"/>
<dbReference type="STRING" id="43775.SAMN04489760_11324"/>
<evidence type="ECO:0000313" key="5">
    <source>
        <dbReference type="Proteomes" id="UP000198744"/>
    </source>
</evidence>
<evidence type="ECO:0000259" key="3">
    <source>
        <dbReference type="PROSITE" id="PS50801"/>
    </source>
</evidence>
<evidence type="ECO:0000256" key="1">
    <source>
        <dbReference type="ARBA" id="ARBA00009013"/>
    </source>
</evidence>
<dbReference type="CDD" id="cd07043">
    <property type="entry name" value="STAS_anti-anti-sigma_factors"/>
    <property type="match status" value="1"/>
</dbReference>
<feature type="domain" description="STAS" evidence="3">
    <location>
        <begin position="12"/>
        <end position="110"/>
    </location>
</feature>
<organism evidence="4 5">
    <name type="scientific">Syntrophus gentianae</name>
    <dbReference type="NCBI Taxonomy" id="43775"/>
    <lineage>
        <taxon>Bacteria</taxon>
        <taxon>Pseudomonadati</taxon>
        <taxon>Thermodesulfobacteriota</taxon>
        <taxon>Syntrophia</taxon>
        <taxon>Syntrophales</taxon>
        <taxon>Syntrophaceae</taxon>
        <taxon>Syntrophus</taxon>
    </lineage>
</organism>
<accession>A0A1H7Y1G7</accession>
<dbReference type="OrthoDB" id="9796076at2"/>
<dbReference type="AlphaFoldDB" id="A0A1H7Y1G7"/>
<dbReference type="InterPro" id="IPR002645">
    <property type="entry name" value="STAS_dom"/>
</dbReference>
<dbReference type="Proteomes" id="UP000198744">
    <property type="component" value="Unassembled WGS sequence"/>
</dbReference>
<dbReference type="GO" id="GO:0043856">
    <property type="term" value="F:anti-sigma factor antagonist activity"/>
    <property type="evidence" value="ECO:0007669"/>
    <property type="project" value="InterPro"/>
</dbReference>
<dbReference type="Gene3D" id="3.30.750.24">
    <property type="entry name" value="STAS domain"/>
    <property type="match status" value="1"/>
</dbReference>
<dbReference type="RefSeq" id="WP_093883555.1">
    <property type="nucleotide sequence ID" value="NZ_FOBS01000013.1"/>
</dbReference>
<dbReference type="EMBL" id="FOBS01000013">
    <property type="protein sequence ID" value="SEM39198.1"/>
    <property type="molecule type" value="Genomic_DNA"/>
</dbReference>
<protein>
    <recommendedName>
        <fullName evidence="2">Anti-sigma factor antagonist</fullName>
    </recommendedName>
</protein>
<name>A0A1H7Y1G7_9BACT</name>
<sequence length="114" mass="12488">MQLHQNKMGDVLIVRPLEKRIDAATATEFKEKMSEWIGAGNRRIVLNLAEVDFIDSSGLGAIVSSLKKIGNDGDLVICSVKETVMSLFRLTRMNRVFDILPSEDAAVGALAGRL</sequence>
<dbReference type="SUPFAM" id="SSF52091">
    <property type="entry name" value="SpoIIaa-like"/>
    <property type="match status" value="1"/>
</dbReference>
<evidence type="ECO:0000313" key="4">
    <source>
        <dbReference type="EMBL" id="SEM39198.1"/>
    </source>
</evidence>
<dbReference type="InterPro" id="IPR003658">
    <property type="entry name" value="Anti-sigma_ant"/>
</dbReference>
<dbReference type="Pfam" id="PF01740">
    <property type="entry name" value="STAS"/>
    <property type="match status" value="1"/>
</dbReference>
<evidence type="ECO:0000256" key="2">
    <source>
        <dbReference type="RuleBase" id="RU003749"/>
    </source>
</evidence>
<dbReference type="NCBIfam" id="TIGR00377">
    <property type="entry name" value="ant_ant_sig"/>
    <property type="match status" value="1"/>
</dbReference>
<dbReference type="PANTHER" id="PTHR33495">
    <property type="entry name" value="ANTI-SIGMA FACTOR ANTAGONIST TM_1081-RELATED-RELATED"/>
    <property type="match status" value="1"/>
</dbReference>
<reference evidence="4 5" key="1">
    <citation type="submission" date="2016-10" db="EMBL/GenBank/DDBJ databases">
        <authorList>
            <person name="de Groot N.N."/>
        </authorList>
    </citation>
    <scope>NUCLEOTIDE SEQUENCE [LARGE SCALE GENOMIC DNA]</scope>
    <source>
        <strain evidence="4 5">DSM 8423</strain>
    </source>
</reference>
<comment type="similarity">
    <text evidence="1 2">Belongs to the anti-sigma-factor antagonist family.</text>
</comment>
<gene>
    <name evidence="4" type="ORF">SAMN04489760_11324</name>
</gene>
<dbReference type="PANTHER" id="PTHR33495:SF2">
    <property type="entry name" value="ANTI-SIGMA FACTOR ANTAGONIST TM_1081-RELATED"/>
    <property type="match status" value="1"/>
</dbReference>
<dbReference type="PROSITE" id="PS50801">
    <property type="entry name" value="STAS"/>
    <property type="match status" value="1"/>
</dbReference>
<dbReference type="InterPro" id="IPR036513">
    <property type="entry name" value="STAS_dom_sf"/>
</dbReference>